<proteinExistence type="inferred from homology"/>
<feature type="region of interest" description="Disordered" evidence="4">
    <location>
        <begin position="1152"/>
        <end position="1201"/>
    </location>
</feature>
<dbReference type="PANTHER" id="PTHR48287">
    <property type="entry name" value="ARM REPEAT SUPERFAMILY PROTEIN"/>
    <property type="match status" value="1"/>
</dbReference>
<comment type="similarity">
    <text evidence="2">Belongs to the RRP12 family.</text>
</comment>
<accession>A0A484GRV5</accession>
<feature type="domain" description="RRP12 HEAT" evidence="5">
    <location>
        <begin position="428"/>
        <end position="733"/>
    </location>
</feature>
<gene>
    <name evidence="7" type="ORF">DBR06_SOUSAS110100</name>
</gene>
<feature type="compositionally biased region" description="Basic and acidic residues" evidence="4">
    <location>
        <begin position="905"/>
        <end position="926"/>
    </location>
</feature>
<evidence type="ECO:0000259" key="6">
    <source>
        <dbReference type="Pfam" id="PF25772"/>
    </source>
</evidence>
<dbReference type="InterPro" id="IPR057860">
    <property type="entry name" value="HEAT_RRP12_N"/>
</dbReference>
<dbReference type="Pfam" id="PF25772">
    <property type="entry name" value="HEAT_RRP12_N"/>
    <property type="match status" value="1"/>
</dbReference>
<dbReference type="SUPFAM" id="SSF48371">
    <property type="entry name" value="ARM repeat"/>
    <property type="match status" value="1"/>
</dbReference>
<feature type="region of interest" description="Disordered" evidence="4">
    <location>
        <begin position="888"/>
        <end position="933"/>
    </location>
</feature>
<feature type="region of interest" description="Disordered" evidence="4">
    <location>
        <begin position="1"/>
        <end position="47"/>
    </location>
</feature>
<comment type="subcellular location">
    <subcellularLocation>
        <location evidence="1">Nucleus</location>
    </subcellularLocation>
</comment>
<feature type="compositionally biased region" description="Acidic residues" evidence="4">
    <location>
        <begin position="1175"/>
        <end position="1190"/>
    </location>
</feature>
<feature type="compositionally biased region" description="Acidic residues" evidence="4">
    <location>
        <begin position="1259"/>
        <end position="1285"/>
    </location>
</feature>
<evidence type="ECO:0000259" key="5">
    <source>
        <dbReference type="Pfam" id="PF08161"/>
    </source>
</evidence>
<evidence type="ECO:0000256" key="2">
    <source>
        <dbReference type="ARBA" id="ARBA00007690"/>
    </source>
</evidence>
<evidence type="ECO:0000256" key="1">
    <source>
        <dbReference type="ARBA" id="ARBA00004123"/>
    </source>
</evidence>
<dbReference type="Gene3D" id="1.25.10.10">
    <property type="entry name" value="Leucine-rich Repeat Variant"/>
    <property type="match status" value="2"/>
</dbReference>
<dbReference type="Pfam" id="PF08161">
    <property type="entry name" value="RRP12_HEAT"/>
    <property type="match status" value="1"/>
</dbReference>
<evidence type="ECO:0000256" key="3">
    <source>
        <dbReference type="ARBA" id="ARBA00023242"/>
    </source>
</evidence>
<feature type="compositionally biased region" description="Acidic residues" evidence="4">
    <location>
        <begin position="1158"/>
        <end position="1167"/>
    </location>
</feature>
<dbReference type="EMBL" id="QWLN02004798">
    <property type="protein sequence ID" value="TEA38249.1"/>
    <property type="molecule type" value="Genomic_DNA"/>
</dbReference>
<feature type="compositionally biased region" description="Basic residues" evidence="4">
    <location>
        <begin position="1290"/>
        <end position="1299"/>
    </location>
</feature>
<feature type="region of interest" description="Disordered" evidence="4">
    <location>
        <begin position="1232"/>
        <end position="1347"/>
    </location>
</feature>
<sequence>MGRSGKLPSGVSAKLKRWKKGHSSDSNPAISRHRQAARSRFFSRPSGKSDLTVDAVKLHNELQSGSLRLGKSEAPETAMEEEEVGPALTEKSSGTFLSGLSDCTNVTFSKVQRFWESSSAAHKEICAVLAAVTEVIRSQGGKETETEYFAALMTTMEAVESTESLAAVAYLLNLVLKRVPSPVLIKKFSDTSKAFMDIMSAQASSGSTSALRWVLSCLATLLRKQDLEAWSYPVTLQVYHGLLSFTVHPKPKIRKAAQHGVCSVLKGSEFMFGEKAPAHHPAAMSTAKFCIQEIEKSGGSKEATTTLHMLTLLKDLLPCFPDSLVKSCSETLLRVMTLSHVLVTACAMQAFHSLFHAKPSPGTLPAELNAQIITALYDYVPSENDLQPLLAWLKVMEKAHINLVRLHRDLGLGHLPRLFGTATTCLLSPHSQVVTAATQCLQEILKECVAPHMADIGSVTSSASGPAQYVAKMFRAVEEGLTYRFHASWSSVLQLLCVFFEACGRQAHPVMRKCLQSLCDLRLSPYSPHMAALDRAVGAAVASMGPEVVLEAVPLEIDGSEETLDFPRSWLLPVIRDHVRETRLGFFTAYFLPLATTLKRKAMDLAQAGSTVESKIYDTLQWQIWTLLPGFCTRPTDVATAFKGLARTLGTAISERPDLRVTVCQALRTLITKGCEAGPPKECLWAATTMAFEAGSSPGPFVQTLVLLPEADRAEVSRFAKNFLPILFNLYGQPIAAGDTPAPRRAVLETIKTYLTITEPQLVNGFLEKASEKVLDPASSDFTSRHEDTDSAYPSPASTKLLLGLLLLSRLSVLDLVVALAPHADEAAISKLYSTIRPYLESKAHGVQKKAYRVLEEVCASPQGPGARFVQSHLDDLKKTLLDSLRSTSSPAKRVRTPGAPLCPRGDEQHQERTSVETLSDFRGRGGTEGPDCCPPVPQPRLKCLIHIVRKLSAEHEEFISALVPEVILCTKEVSVGARKNAFALLVEMGHAFLRFGPDPAEALQRYLVLIYPGLVGAVTMVSCSILALTHLLFEFKGLMGASTMEQLLENVCLLLASRTRDVVRSALGFIKVSMVVMDMAHLAKHVQLVMGAIGKLSDDMRRHFRMKLRNLFTKFIRKFGFELVRKLLPEEYQKVLVNIRKAEARARKQRALSQAAAEEEVEEEEPFPGKGDSIEEILADSEDEEDEEEERSRGKEQQRLARQRGRAWLKEGGGDEPLNFLDPKVAQRVLATQPGPGRGKKKDHGFKVSADGRLIIREEEDGDAKMEEEEGAKGEDEEMADLMEDVGIRSKKHQKLKHKEADSEELEVPPQYQAGGSGIHRPVAKKATPGAEYKAKKAKGDMKKKGRLDPYAYIPLSKTKLNRRKKVKLQGQFKGLVRAAQRGSQVGHKLRRKDQRS</sequence>
<dbReference type="Proteomes" id="UP000295264">
    <property type="component" value="Unassembled WGS sequence"/>
</dbReference>
<feature type="domain" description="RRP12 N-terminal HEAT" evidence="6">
    <location>
        <begin position="111"/>
        <end position="357"/>
    </location>
</feature>
<organism evidence="7 8">
    <name type="scientific">Sousa chinensis</name>
    <name type="common">Indo-pacific humpbacked dolphin</name>
    <name type="synonym">Steno chinensis</name>
    <dbReference type="NCBI Taxonomy" id="103600"/>
    <lineage>
        <taxon>Eukaryota</taxon>
        <taxon>Metazoa</taxon>
        <taxon>Chordata</taxon>
        <taxon>Craniata</taxon>
        <taxon>Vertebrata</taxon>
        <taxon>Euteleostomi</taxon>
        <taxon>Mammalia</taxon>
        <taxon>Eutheria</taxon>
        <taxon>Laurasiatheria</taxon>
        <taxon>Artiodactyla</taxon>
        <taxon>Whippomorpha</taxon>
        <taxon>Cetacea</taxon>
        <taxon>Odontoceti</taxon>
        <taxon>Delphinidae</taxon>
        <taxon>Sousa</taxon>
    </lineage>
</organism>
<feature type="compositionally biased region" description="Basic and acidic residues" evidence="4">
    <location>
        <begin position="1191"/>
        <end position="1200"/>
    </location>
</feature>
<reference evidence="7 8" key="1">
    <citation type="journal article" date="2018" name="Genomics">
        <title>Molecular footprints of inshore aquatic adaptation in Indo-Pacific humpback dolphin (Sousa chinensis).</title>
        <authorList>
            <person name="Ming Y."/>
            <person name="Jian J."/>
            <person name="Yu F."/>
            <person name="Yu X."/>
            <person name="Wang J."/>
            <person name="Liu W."/>
        </authorList>
    </citation>
    <scope>NUCLEOTIDE SEQUENCE [LARGE SCALE GENOMIC DNA]</scope>
    <source>
        <strain evidence="7">MY-2018</strain>
        <tissue evidence="7">Skin</tissue>
    </source>
</reference>
<dbReference type="InterPro" id="IPR016024">
    <property type="entry name" value="ARM-type_fold"/>
</dbReference>
<name>A0A484GRV5_SOUCH</name>
<dbReference type="GO" id="GO:0005634">
    <property type="term" value="C:nucleus"/>
    <property type="evidence" value="ECO:0007669"/>
    <property type="project" value="UniProtKB-SubCell"/>
</dbReference>
<keyword evidence="3" id="KW-0539">Nucleus</keyword>
<feature type="region of interest" description="Disordered" evidence="4">
    <location>
        <begin position="64"/>
        <end position="88"/>
    </location>
</feature>
<feature type="compositionally biased region" description="Basic and acidic residues" evidence="4">
    <location>
        <begin position="1334"/>
        <end position="1344"/>
    </location>
</feature>
<dbReference type="InterPro" id="IPR011989">
    <property type="entry name" value="ARM-like"/>
</dbReference>
<evidence type="ECO:0000313" key="7">
    <source>
        <dbReference type="EMBL" id="TEA38249.1"/>
    </source>
</evidence>
<evidence type="ECO:0000256" key="4">
    <source>
        <dbReference type="SAM" id="MobiDB-lite"/>
    </source>
</evidence>
<dbReference type="InterPro" id="IPR012978">
    <property type="entry name" value="HEAT_RRP12"/>
</dbReference>
<dbReference type="InterPro" id="IPR052087">
    <property type="entry name" value="RRP12"/>
</dbReference>
<comment type="caution">
    <text evidence="7">The sequence shown here is derived from an EMBL/GenBank/DDBJ whole genome shotgun (WGS) entry which is preliminary data.</text>
</comment>
<keyword evidence="8" id="KW-1185">Reference proteome</keyword>
<protein>
    <submittedName>
        <fullName evidence="7">Uncharacterized protein</fullName>
    </submittedName>
</protein>
<dbReference type="PANTHER" id="PTHR48287:SF1">
    <property type="entry name" value="ARM REPEAT SUPERFAMILY PROTEIN"/>
    <property type="match status" value="1"/>
</dbReference>
<evidence type="ECO:0000313" key="8">
    <source>
        <dbReference type="Proteomes" id="UP000295264"/>
    </source>
</evidence>